<dbReference type="eggNOG" id="ENOG502SBW1">
    <property type="taxonomic scope" value="Eukaryota"/>
</dbReference>
<feature type="domain" description="Inhibitor I9" evidence="2">
    <location>
        <begin position="3"/>
        <end position="70"/>
    </location>
</feature>
<dbReference type="FunFam" id="3.30.70.80:FF:000005">
    <property type="entry name" value="Proteinase inhibitor I2B"/>
    <property type="match status" value="1"/>
</dbReference>
<accession>U4LV48</accession>
<dbReference type="PANTHER" id="PTHR28288:SF2">
    <property type="entry name" value="PROTEASE B INHIBITOR 2"/>
    <property type="match status" value="1"/>
</dbReference>
<dbReference type="Pfam" id="PF05922">
    <property type="entry name" value="Inhibitor_I9"/>
    <property type="match status" value="1"/>
</dbReference>
<dbReference type="STRING" id="1076935.U4LV48"/>
<dbReference type="GO" id="GO:0042144">
    <property type="term" value="P:vacuole fusion, non-autophagic"/>
    <property type="evidence" value="ECO:0007669"/>
    <property type="project" value="TreeGrafter"/>
</dbReference>
<dbReference type="OrthoDB" id="5518345at2759"/>
<keyword evidence="3" id="KW-0645">Protease</keyword>
<protein>
    <submittedName>
        <fullName evidence="3">Similar to Protease B inhibitors 2 and 1 acc. no. P01095</fullName>
    </submittedName>
</protein>
<dbReference type="GO" id="GO:0006508">
    <property type="term" value="P:proteolysis"/>
    <property type="evidence" value="ECO:0007669"/>
    <property type="project" value="UniProtKB-KW"/>
</dbReference>
<dbReference type="Gene3D" id="3.30.70.80">
    <property type="entry name" value="Peptidase S8 propeptide/proteinase inhibitor I9"/>
    <property type="match status" value="1"/>
</dbReference>
<organism evidence="3 4">
    <name type="scientific">Pyronema omphalodes (strain CBS 100304)</name>
    <name type="common">Pyronema confluens</name>
    <dbReference type="NCBI Taxonomy" id="1076935"/>
    <lineage>
        <taxon>Eukaryota</taxon>
        <taxon>Fungi</taxon>
        <taxon>Dikarya</taxon>
        <taxon>Ascomycota</taxon>
        <taxon>Pezizomycotina</taxon>
        <taxon>Pezizomycetes</taxon>
        <taxon>Pezizales</taxon>
        <taxon>Pyronemataceae</taxon>
        <taxon>Pyronema</taxon>
    </lineage>
</organism>
<sequence length="71" mass="8078">MLTYIVTFKPDCSDAEMQKAKQGIIDAGGKITNEYSLIRGFSCEVPEVHMMTFQNNPYVENVEQDMEVTIQ</sequence>
<keyword evidence="3" id="KW-0378">Hydrolase</keyword>
<dbReference type="GO" id="GO:0008233">
    <property type="term" value="F:peptidase activity"/>
    <property type="evidence" value="ECO:0007669"/>
    <property type="project" value="UniProtKB-KW"/>
</dbReference>
<dbReference type="OMA" id="IITCKPD"/>
<proteinExistence type="inferred from homology"/>
<evidence type="ECO:0000313" key="4">
    <source>
        <dbReference type="Proteomes" id="UP000018144"/>
    </source>
</evidence>
<evidence type="ECO:0000313" key="3">
    <source>
        <dbReference type="EMBL" id="CCX34272.1"/>
    </source>
</evidence>
<keyword evidence="4" id="KW-1185">Reference proteome</keyword>
<dbReference type="EMBL" id="HF936442">
    <property type="protein sequence ID" value="CCX34272.1"/>
    <property type="molecule type" value="Genomic_DNA"/>
</dbReference>
<dbReference type="AlphaFoldDB" id="U4LV48"/>
<evidence type="ECO:0000256" key="1">
    <source>
        <dbReference type="ARBA" id="ARBA00038069"/>
    </source>
</evidence>
<comment type="similarity">
    <text evidence="1">Belongs to the protease inhibitor I9 family.</text>
</comment>
<evidence type="ECO:0000259" key="2">
    <source>
        <dbReference type="Pfam" id="PF05922"/>
    </source>
</evidence>
<dbReference type="Proteomes" id="UP000018144">
    <property type="component" value="Unassembled WGS sequence"/>
</dbReference>
<name>U4LV48_PYROM</name>
<dbReference type="GO" id="GO:0004866">
    <property type="term" value="F:endopeptidase inhibitor activity"/>
    <property type="evidence" value="ECO:0007669"/>
    <property type="project" value="TreeGrafter"/>
</dbReference>
<gene>
    <name evidence="3" type="ORF">PCON_03242</name>
</gene>
<dbReference type="InterPro" id="IPR010259">
    <property type="entry name" value="S8pro/Inhibitor_I9"/>
</dbReference>
<dbReference type="InterPro" id="IPR052471">
    <property type="entry name" value="PBI_I9"/>
</dbReference>
<dbReference type="PANTHER" id="PTHR28288">
    <property type="entry name" value="PROTEASE B INHIBITOR 2"/>
    <property type="match status" value="1"/>
</dbReference>
<reference evidence="3 4" key="1">
    <citation type="journal article" date="2013" name="PLoS Genet.">
        <title>The genome and development-dependent transcriptomes of Pyronema confluens: a window into fungal evolution.</title>
        <authorList>
            <person name="Traeger S."/>
            <person name="Altegoer F."/>
            <person name="Freitag M."/>
            <person name="Gabaldon T."/>
            <person name="Kempken F."/>
            <person name="Kumar A."/>
            <person name="Marcet-Houben M."/>
            <person name="Poggeler S."/>
            <person name="Stajich J.E."/>
            <person name="Nowrousian M."/>
        </authorList>
    </citation>
    <scope>NUCLEOTIDE SEQUENCE [LARGE SCALE GENOMIC DNA]</scope>
    <source>
        <strain evidence="4">CBS 100304</strain>
        <tissue evidence="3">Vegetative mycelium</tissue>
    </source>
</reference>
<dbReference type="SUPFAM" id="SSF54897">
    <property type="entry name" value="Protease propeptides/inhibitors"/>
    <property type="match status" value="1"/>
</dbReference>
<dbReference type="InterPro" id="IPR037045">
    <property type="entry name" value="S8pro/Inhibitor_I9_sf"/>
</dbReference>